<dbReference type="InterPro" id="IPR002575">
    <property type="entry name" value="Aminoglycoside_PTrfase"/>
</dbReference>
<feature type="domain" description="Aminoglycoside phosphotransferase" evidence="1">
    <location>
        <begin position="203"/>
        <end position="343"/>
    </location>
</feature>
<dbReference type="EMBL" id="JAMTCC010000022">
    <property type="protein sequence ID" value="MCT7946402.1"/>
    <property type="molecule type" value="Genomic_DNA"/>
</dbReference>
<dbReference type="SUPFAM" id="SSF56112">
    <property type="entry name" value="Protein kinase-like (PK-like)"/>
    <property type="match status" value="1"/>
</dbReference>
<dbReference type="AlphaFoldDB" id="A0A9X2WVP1"/>
<evidence type="ECO:0000313" key="3">
    <source>
        <dbReference type="Proteomes" id="UP001155604"/>
    </source>
</evidence>
<gene>
    <name evidence="2" type="ORF">NE536_13645</name>
</gene>
<dbReference type="Proteomes" id="UP001155604">
    <property type="component" value="Unassembled WGS sequence"/>
</dbReference>
<reference evidence="2" key="1">
    <citation type="journal article" date="2023" name="Int. J. Syst. Evol. Microbiol.">
        <title>&lt;i&gt;Shewanella septentrionalis&lt;/i&gt; sp. nov. and &lt;i&gt;Shewanella holmiensis&lt;/i&gt; sp. nov., isolated from Baltic Sea water and sediments.</title>
        <authorList>
            <person name="Martin-Rodriguez A.J."/>
            <person name="Thorell K."/>
            <person name="Joffre E."/>
            <person name="Jensie-Markopoulos S."/>
            <person name="Moore E.R.B."/>
            <person name="Sjoling A."/>
        </authorList>
    </citation>
    <scope>NUCLEOTIDE SEQUENCE</scope>
    <source>
        <strain evidence="2">SP1W3</strain>
    </source>
</reference>
<dbReference type="Pfam" id="PF01636">
    <property type="entry name" value="APH"/>
    <property type="match status" value="1"/>
</dbReference>
<dbReference type="PANTHER" id="PTHR40086:SF1">
    <property type="entry name" value="CELL CYCLE REGULATOR CCRZ"/>
    <property type="match status" value="1"/>
</dbReference>
<proteinExistence type="predicted"/>
<protein>
    <submittedName>
        <fullName evidence="2">Aminoglycoside phosphotransferase family protein</fullName>
    </submittedName>
</protein>
<accession>A0A9X2WVP1</accession>
<dbReference type="Gene3D" id="3.90.1200.10">
    <property type="match status" value="1"/>
</dbReference>
<sequence length="402" mass="45601">MLDVNAAKPYSAGESFNTLLPILKRAGLEQVQSICELSGGLSNHNYKITTPTGCYVLRGNANAADSFCTREQERFYWQQLAQAKLAPELLWVSEDERYYLSDFIESDLIESDFIEGDFIKSDLIENDFIESAVASAAECAAIEHNVIDSERFQCKRFIHWPALERQTSAADFMLGQSSLGILHHGDSQQACLSPEPRLMPIQQDKHPNSTARLLLELLLQLRELPTGPYAISITEQWQEYHQQMLAYQASLTTMHNWNERVAKLLNIQIAIKDWCDNLAACLIKPQFCHRDLNPHNLLLKNNRLYCIDFEYATASHPLCELAVVLATHALTPAQQNELVTQYLSEHPYVSINAAEAVPAAIDMYWVFACYWALLMAAQTEPSRSADYLAWFDCFWPLITQAS</sequence>
<evidence type="ECO:0000313" key="2">
    <source>
        <dbReference type="EMBL" id="MCT7946402.1"/>
    </source>
</evidence>
<dbReference type="InterPro" id="IPR052077">
    <property type="entry name" value="CcrZ_PhaseVar_Mediator"/>
</dbReference>
<evidence type="ECO:0000259" key="1">
    <source>
        <dbReference type="Pfam" id="PF01636"/>
    </source>
</evidence>
<dbReference type="PANTHER" id="PTHR40086">
    <property type="entry name" value="PHOSPHOTRANSFERASE YTMP-RELATED"/>
    <property type="match status" value="1"/>
</dbReference>
<keyword evidence="3" id="KW-1185">Reference proteome</keyword>
<dbReference type="RefSeq" id="WP_261273027.1">
    <property type="nucleotide sequence ID" value="NZ_JAMTCC010000022.1"/>
</dbReference>
<organism evidence="2 3">
    <name type="scientific">Shewanella septentrionalis</name>
    <dbReference type="NCBI Taxonomy" id="2952223"/>
    <lineage>
        <taxon>Bacteria</taxon>
        <taxon>Pseudomonadati</taxon>
        <taxon>Pseudomonadota</taxon>
        <taxon>Gammaproteobacteria</taxon>
        <taxon>Alteromonadales</taxon>
        <taxon>Shewanellaceae</taxon>
        <taxon>Shewanella</taxon>
    </lineage>
</organism>
<name>A0A9X2WVP1_9GAMM</name>
<comment type="caution">
    <text evidence="2">The sequence shown here is derived from an EMBL/GenBank/DDBJ whole genome shotgun (WGS) entry which is preliminary data.</text>
</comment>
<dbReference type="Gene3D" id="3.30.200.20">
    <property type="entry name" value="Phosphorylase Kinase, domain 1"/>
    <property type="match status" value="1"/>
</dbReference>
<dbReference type="InterPro" id="IPR011009">
    <property type="entry name" value="Kinase-like_dom_sf"/>
</dbReference>